<feature type="transmembrane region" description="Helical" evidence="1">
    <location>
        <begin position="119"/>
        <end position="136"/>
    </location>
</feature>
<keyword evidence="1" id="KW-0812">Transmembrane</keyword>
<evidence type="ECO:0000313" key="2">
    <source>
        <dbReference type="EMBL" id="KKB06719.1"/>
    </source>
</evidence>
<reference evidence="2 3" key="1">
    <citation type="submission" date="2015-03" db="EMBL/GenBank/DDBJ databases">
        <authorList>
            <person name="Hassan Y.I."/>
            <person name="Lepp D."/>
            <person name="Li X.-Z."/>
            <person name="Zhou T."/>
        </authorList>
    </citation>
    <scope>NUCLEOTIDE SEQUENCE [LARGE SCALE GENOMIC DNA]</scope>
    <source>
        <strain evidence="2 3">BD-c194</strain>
    </source>
</reference>
<dbReference type="Proteomes" id="UP000033632">
    <property type="component" value="Unassembled WGS sequence"/>
</dbReference>
<accession>A0A0F5FCS9</accession>
<keyword evidence="1" id="KW-1133">Transmembrane helix</keyword>
<organism evidence="2 3">
    <name type="scientific">Devosia geojensis</name>
    <dbReference type="NCBI Taxonomy" id="443610"/>
    <lineage>
        <taxon>Bacteria</taxon>
        <taxon>Pseudomonadati</taxon>
        <taxon>Pseudomonadota</taxon>
        <taxon>Alphaproteobacteria</taxon>
        <taxon>Hyphomicrobiales</taxon>
        <taxon>Devosiaceae</taxon>
        <taxon>Devosia</taxon>
    </lineage>
</organism>
<dbReference type="RefSeq" id="WP_046110713.1">
    <property type="nucleotide sequence ID" value="NZ_JZEX01000207.1"/>
</dbReference>
<dbReference type="AlphaFoldDB" id="A0A0F5FCS9"/>
<name>A0A0F5FCS9_9HYPH</name>
<dbReference type="EMBL" id="JZEX01000207">
    <property type="protein sequence ID" value="KKB06719.1"/>
    <property type="molecule type" value="Genomic_DNA"/>
</dbReference>
<gene>
    <name evidence="2" type="ORF">VE25_21375</name>
</gene>
<evidence type="ECO:0000313" key="3">
    <source>
        <dbReference type="Proteomes" id="UP000033632"/>
    </source>
</evidence>
<evidence type="ECO:0000256" key="1">
    <source>
        <dbReference type="SAM" id="Phobius"/>
    </source>
</evidence>
<feature type="transmembrane region" description="Helical" evidence="1">
    <location>
        <begin position="172"/>
        <end position="191"/>
    </location>
</feature>
<comment type="caution">
    <text evidence="2">The sequence shown here is derived from an EMBL/GenBank/DDBJ whole genome shotgun (WGS) entry which is preliminary data.</text>
</comment>
<feature type="transmembrane region" description="Helical" evidence="1">
    <location>
        <begin position="85"/>
        <end position="107"/>
    </location>
</feature>
<dbReference type="PATRIC" id="fig|443610.3.peg.3516"/>
<sequence length="225" mass="23053">MFAVDWIVLGVTELVLAIVVASAVAAFLAWRMPMAPLAPAIVAGASAAGLVLLFGGVYPAIVLLVGGWAVALAGLLYDRAIINQVGLAIAEIVIAGATVAFCVPLLSLGASTGLDVPRPLLLVAIAIVVALFSLWLRRTDRLPGFPAAVGAFVAAVVTYLAVWRGVPQTQSIWWLGTLALLLVGFSVVSRSRAAPFAAAGTSYVALMITVLVMAVAAQAGLAVRP</sequence>
<feature type="transmembrane region" description="Helical" evidence="1">
    <location>
        <begin position="148"/>
        <end position="166"/>
    </location>
</feature>
<keyword evidence="1" id="KW-0472">Membrane</keyword>
<keyword evidence="3" id="KW-1185">Reference proteome</keyword>
<protein>
    <submittedName>
        <fullName evidence="2">Uncharacterized protein</fullName>
    </submittedName>
</protein>
<proteinExistence type="predicted"/>
<dbReference type="STRING" id="443610.VE25_21375"/>
<feature type="transmembrane region" description="Helical" evidence="1">
    <location>
        <begin position="6"/>
        <end position="30"/>
    </location>
</feature>
<feature type="transmembrane region" description="Helical" evidence="1">
    <location>
        <begin position="203"/>
        <end position="223"/>
    </location>
</feature>